<dbReference type="RefSeq" id="WP_231604562.1">
    <property type="nucleotide sequence ID" value="NZ_SJPZ01000001.1"/>
</dbReference>
<dbReference type="CDD" id="cd03216">
    <property type="entry name" value="ABC_Carb_Monos_I"/>
    <property type="match status" value="1"/>
</dbReference>
<evidence type="ECO:0000256" key="7">
    <source>
        <dbReference type="ARBA" id="ARBA00022840"/>
    </source>
</evidence>
<feature type="compositionally biased region" description="Basic and acidic residues" evidence="10">
    <location>
        <begin position="247"/>
        <end position="256"/>
    </location>
</feature>
<dbReference type="FunFam" id="3.40.50.300:FF:000127">
    <property type="entry name" value="Ribose import ATP-binding protein RbsA"/>
    <property type="match status" value="1"/>
</dbReference>
<dbReference type="SMART" id="SM00382">
    <property type="entry name" value="AAA"/>
    <property type="match status" value="2"/>
</dbReference>
<comment type="caution">
    <text evidence="12">The sequence shown here is derived from an EMBL/GenBank/DDBJ whole genome shotgun (WGS) entry which is preliminary data.</text>
</comment>
<evidence type="ECO:0000256" key="1">
    <source>
        <dbReference type="ARBA" id="ARBA00004202"/>
    </source>
</evidence>
<evidence type="ECO:0000256" key="9">
    <source>
        <dbReference type="ARBA" id="ARBA00023136"/>
    </source>
</evidence>
<evidence type="ECO:0000256" key="5">
    <source>
        <dbReference type="ARBA" id="ARBA00022737"/>
    </source>
</evidence>
<dbReference type="GO" id="GO:0005524">
    <property type="term" value="F:ATP binding"/>
    <property type="evidence" value="ECO:0007669"/>
    <property type="project" value="UniProtKB-KW"/>
</dbReference>
<dbReference type="SUPFAM" id="SSF52540">
    <property type="entry name" value="P-loop containing nucleoside triphosphate hydrolases"/>
    <property type="match status" value="2"/>
</dbReference>
<dbReference type="PROSITE" id="PS00211">
    <property type="entry name" value="ABC_TRANSPORTER_1"/>
    <property type="match status" value="1"/>
</dbReference>
<dbReference type="EC" id="3.6.3.17" evidence="12"/>
<dbReference type="InterPro" id="IPR003593">
    <property type="entry name" value="AAA+_ATPase"/>
</dbReference>
<dbReference type="PANTHER" id="PTHR43790">
    <property type="entry name" value="CARBOHYDRATE TRANSPORT ATP-BINDING PROTEIN MG119-RELATED"/>
    <property type="match status" value="1"/>
</dbReference>
<keyword evidence="12" id="KW-0378">Hydrolase</keyword>
<dbReference type="InterPro" id="IPR050107">
    <property type="entry name" value="ABC_carbohydrate_import_ATPase"/>
</dbReference>
<feature type="region of interest" description="Disordered" evidence="10">
    <location>
        <begin position="247"/>
        <end position="278"/>
    </location>
</feature>
<proteinExistence type="predicted"/>
<evidence type="ECO:0000256" key="4">
    <source>
        <dbReference type="ARBA" id="ARBA00022597"/>
    </source>
</evidence>
<keyword evidence="8" id="KW-1278">Translocase</keyword>
<dbReference type="Gene3D" id="3.40.50.300">
    <property type="entry name" value="P-loop containing nucleotide triphosphate hydrolases"/>
    <property type="match status" value="2"/>
</dbReference>
<dbReference type="PANTHER" id="PTHR43790:SF3">
    <property type="entry name" value="D-ALLOSE IMPORT ATP-BINDING PROTEIN ALSA-RELATED"/>
    <property type="match status" value="1"/>
</dbReference>
<dbReference type="GO" id="GO:0005886">
    <property type="term" value="C:plasma membrane"/>
    <property type="evidence" value="ECO:0007669"/>
    <property type="project" value="UniProtKB-SubCell"/>
</dbReference>
<dbReference type="InterPro" id="IPR003439">
    <property type="entry name" value="ABC_transporter-like_ATP-bd"/>
</dbReference>
<evidence type="ECO:0000259" key="11">
    <source>
        <dbReference type="PROSITE" id="PS50893"/>
    </source>
</evidence>
<evidence type="ECO:0000313" key="13">
    <source>
        <dbReference type="Proteomes" id="UP000316476"/>
    </source>
</evidence>
<dbReference type="InterPro" id="IPR017871">
    <property type="entry name" value="ABC_transporter-like_CS"/>
</dbReference>
<dbReference type="Pfam" id="PF00005">
    <property type="entry name" value="ABC_tran"/>
    <property type="match status" value="2"/>
</dbReference>
<protein>
    <submittedName>
        <fullName evidence="12">Arabinose import ATP-binding protein AraG</fullName>
        <ecNumber evidence="12">3.6.3.17</ecNumber>
    </submittedName>
</protein>
<dbReference type="AlphaFoldDB" id="A0A5C6FTR4"/>
<name>A0A5C6FTR4_9PLAN</name>
<keyword evidence="5" id="KW-0677">Repeat</keyword>
<reference evidence="12 13" key="1">
    <citation type="submission" date="2019-02" db="EMBL/GenBank/DDBJ databases">
        <title>Deep-cultivation of Planctomycetes and their phenomic and genomic characterization uncovers novel biology.</title>
        <authorList>
            <person name="Wiegand S."/>
            <person name="Jogler M."/>
            <person name="Boedeker C."/>
            <person name="Pinto D."/>
            <person name="Vollmers J."/>
            <person name="Rivas-Marin E."/>
            <person name="Kohn T."/>
            <person name="Peeters S.H."/>
            <person name="Heuer A."/>
            <person name="Rast P."/>
            <person name="Oberbeckmann S."/>
            <person name="Bunk B."/>
            <person name="Jeske O."/>
            <person name="Meyerdierks A."/>
            <person name="Storesund J.E."/>
            <person name="Kallscheuer N."/>
            <person name="Luecker S."/>
            <person name="Lage O.M."/>
            <person name="Pohl T."/>
            <person name="Merkel B.J."/>
            <person name="Hornburger P."/>
            <person name="Mueller R.-W."/>
            <person name="Bruemmer F."/>
            <person name="Labrenz M."/>
            <person name="Spormann A.M."/>
            <person name="Op Den Camp H."/>
            <person name="Overmann J."/>
            <person name="Amann R."/>
            <person name="Jetten M.S.M."/>
            <person name="Mascher T."/>
            <person name="Medema M.H."/>
            <person name="Devos D.P."/>
            <person name="Kaster A.-K."/>
            <person name="Ovreas L."/>
            <person name="Rohde M."/>
            <person name="Galperin M.Y."/>
            <person name="Jogler C."/>
        </authorList>
    </citation>
    <scope>NUCLEOTIDE SEQUENCE [LARGE SCALE GENOMIC DNA]</scope>
    <source>
        <strain evidence="12 13">V7</strain>
    </source>
</reference>
<gene>
    <name evidence="12" type="primary">araG_1</name>
    <name evidence="12" type="ORF">V7x_12850</name>
</gene>
<evidence type="ECO:0000256" key="6">
    <source>
        <dbReference type="ARBA" id="ARBA00022741"/>
    </source>
</evidence>
<evidence type="ECO:0000256" key="2">
    <source>
        <dbReference type="ARBA" id="ARBA00022448"/>
    </source>
</evidence>
<comment type="subcellular location">
    <subcellularLocation>
        <location evidence="1">Cell membrane</location>
        <topology evidence="1">Peripheral membrane protein</topology>
    </subcellularLocation>
</comment>
<keyword evidence="2" id="KW-0813">Transport</keyword>
<dbReference type="CDD" id="cd03215">
    <property type="entry name" value="ABC_Carb_Monos_II"/>
    <property type="match status" value="1"/>
</dbReference>
<organism evidence="12 13">
    <name type="scientific">Crateriforma conspicua</name>
    <dbReference type="NCBI Taxonomy" id="2527996"/>
    <lineage>
        <taxon>Bacteria</taxon>
        <taxon>Pseudomonadati</taxon>
        <taxon>Planctomycetota</taxon>
        <taxon>Planctomycetia</taxon>
        <taxon>Planctomycetales</taxon>
        <taxon>Planctomycetaceae</taxon>
        <taxon>Crateriforma</taxon>
    </lineage>
</organism>
<evidence type="ECO:0000256" key="3">
    <source>
        <dbReference type="ARBA" id="ARBA00022475"/>
    </source>
</evidence>
<dbReference type="Proteomes" id="UP000316476">
    <property type="component" value="Unassembled WGS sequence"/>
</dbReference>
<dbReference type="GO" id="GO:0016887">
    <property type="term" value="F:ATP hydrolysis activity"/>
    <property type="evidence" value="ECO:0007669"/>
    <property type="project" value="InterPro"/>
</dbReference>
<dbReference type="PROSITE" id="PS50893">
    <property type="entry name" value="ABC_TRANSPORTER_2"/>
    <property type="match status" value="1"/>
</dbReference>
<keyword evidence="9" id="KW-0472">Membrane</keyword>
<evidence type="ECO:0000256" key="10">
    <source>
        <dbReference type="SAM" id="MobiDB-lite"/>
    </source>
</evidence>
<keyword evidence="3" id="KW-1003">Cell membrane</keyword>
<sequence>MPQSSSDPHRLAVEGISKKYPGVLALDDVDMDVAAGEVLAVVGENGAGKSTLMKILAGIQSPDQGHILLNDASIRFHHPGEAIASGIALIHQELNLHGNLSVAENIYLGREPQRLGWLNRRELNRMAASVLGQVGLDVAPTQPLWMLSTASRQLVEIAKAISINASFVIMDEPTSSLSHRETERLFGVVESLKATGVGIVYISHRLAEVDRLADRVEVLRDGKNSGNFARGRYSHADLINAMVGRPLELKRRREPSTDAPATKVSATDTSAAEPPQPRLRCEGVQSAPDTRPIDLSVWPGEIVGIAGLVGSGRTELLQTIFGIRANHNTAVAEAVWVDGQPVPTGSVRDAMRAGLALVPEDRKDEGLLIASDVRTNTTIAALSDAPAAPRIDRSWESIHTQQMIQDLGIKTSGQTVDVSTLSGGNQQKVALGKWLLRDPKVLLLDEPTRGVDVGAKQEIYQLLQRLADQGMAILFVSSELEEVLTLADRVAVMCDGNIAGELTGDEISENAIVQLAIGAPDAAAIRAS</sequence>
<evidence type="ECO:0000313" key="12">
    <source>
        <dbReference type="EMBL" id="TWU65736.1"/>
    </source>
</evidence>
<dbReference type="InterPro" id="IPR027417">
    <property type="entry name" value="P-loop_NTPase"/>
</dbReference>
<dbReference type="EMBL" id="SJPZ01000001">
    <property type="protein sequence ID" value="TWU65736.1"/>
    <property type="molecule type" value="Genomic_DNA"/>
</dbReference>
<feature type="domain" description="ABC transporter" evidence="11">
    <location>
        <begin position="11"/>
        <end position="520"/>
    </location>
</feature>
<keyword evidence="7 12" id="KW-0067">ATP-binding</keyword>
<evidence type="ECO:0000256" key="8">
    <source>
        <dbReference type="ARBA" id="ARBA00022967"/>
    </source>
</evidence>
<keyword evidence="6" id="KW-0547">Nucleotide-binding</keyword>
<accession>A0A5C6FTR4</accession>
<keyword evidence="4" id="KW-0762">Sugar transport</keyword>